<name>A0ABQ5M8H0_9FIRM</name>
<comment type="caution">
    <text evidence="2">The sequence shown here is derived from an EMBL/GenBank/DDBJ whole genome shotgun (WGS) entry which is preliminary data.</text>
</comment>
<organism evidence="2 3">
    <name type="scientific">Lacrimispora amygdalina</name>
    <dbReference type="NCBI Taxonomy" id="253257"/>
    <lineage>
        <taxon>Bacteria</taxon>
        <taxon>Bacillati</taxon>
        <taxon>Bacillota</taxon>
        <taxon>Clostridia</taxon>
        <taxon>Lachnospirales</taxon>
        <taxon>Lachnospiraceae</taxon>
        <taxon>Lacrimispora</taxon>
    </lineage>
</organism>
<dbReference type="Proteomes" id="UP001419084">
    <property type="component" value="Unassembled WGS sequence"/>
</dbReference>
<feature type="transmembrane region" description="Helical" evidence="1">
    <location>
        <begin position="7"/>
        <end position="25"/>
    </location>
</feature>
<sequence>MLEILKSCIPIVSIFIAIAALILSYQQAKLSNKQHLFDKRVENYLIAMGLMQLYRKNLTIFEWSRKNASYAAVDFIFKLLTNNTYLEQISSVIDDPLKSPHHKEFLIKLENIKDVSTKIELLFSGKASVLLGNFVLNYQEMLLAIYQYQILLVDMRKASLDTKLTIEETKKQFHEEQRRAELDVAFDNLKEAYNLLSKENIEGCIKKQIKLS</sequence>
<dbReference type="RefSeq" id="WP_346065655.1">
    <property type="nucleotide sequence ID" value="NZ_BRPJ01000060.1"/>
</dbReference>
<gene>
    <name evidence="2" type="ORF">LAD12857_31510</name>
</gene>
<keyword evidence="1" id="KW-1133">Transmembrane helix</keyword>
<evidence type="ECO:0000256" key="1">
    <source>
        <dbReference type="SAM" id="Phobius"/>
    </source>
</evidence>
<accession>A0ABQ5M8H0</accession>
<proteinExistence type="predicted"/>
<keyword evidence="1" id="KW-0812">Transmembrane</keyword>
<keyword evidence="1" id="KW-0472">Membrane</keyword>
<dbReference type="EMBL" id="BRPJ01000060">
    <property type="protein sequence ID" value="GLB31228.1"/>
    <property type="molecule type" value="Genomic_DNA"/>
</dbReference>
<evidence type="ECO:0000313" key="3">
    <source>
        <dbReference type="Proteomes" id="UP001419084"/>
    </source>
</evidence>
<evidence type="ECO:0000313" key="2">
    <source>
        <dbReference type="EMBL" id="GLB31228.1"/>
    </source>
</evidence>
<reference evidence="2 3" key="1">
    <citation type="journal article" date="2024" name="Int. J. Syst. Evol. Microbiol.">
        <title>Lacrimispora brassicae sp. nov. isolated from fermented cabbage, and proposal of Clostridium indicum Gundawar et al. 2019 and Clostridium methoxybenzovorans Mechichi et al. 1999 as heterotypic synonyms of Lacrimispora amygdalina (Parshina et al. 2003) Haas and Blanchard 2020 and Lacrimispora indolis (McClung and McCoy 1957) Haas and Blanchard 2020, respectively.</title>
        <authorList>
            <person name="Kobayashi H."/>
            <person name="Tanizawa Y."/>
            <person name="Sakamoto M."/>
            <person name="Ohkuma M."/>
            <person name="Tohno M."/>
        </authorList>
    </citation>
    <scope>NUCLEOTIDE SEQUENCE [LARGE SCALE GENOMIC DNA]</scope>
    <source>
        <strain evidence="2 3">DSM 12857</strain>
    </source>
</reference>
<keyword evidence="3" id="KW-1185">Reference proteome</keyword>
<protein>
    <submittedName>
        <fullName evidence="2">Uncharacterized protein</fullName>
    </submittedName>
</protein>